<reference evidence="2 3" key="1">
    <citation type="submission" date="2012-06" db="EMBL/GenBank/DDBJ databases">
        <title>Finished chromosome of genome of Oscillatoria acuminata PCC 6304.</title>
        <authorList>
            <consortium name="US DOE Joint Genome Institute"/>
            <person name="Gugger M."/>
            <person name="Coursin T."/>
            <person name="Rippka R."/>
            <person name="Tandeau De Marsac N."/>
            <person name="Huntemann M."/>
            <person name="Wei C.-L."/>
            <person name="Han J."/>
            <person name="Detter J.C."/>
            <person name="Han C."/>
            <person name="Tapia R."/>
            <person name="Davenport K."/>
            <person name="Daligault H."/>
            <person name="Erkkila T."/>
            <person name="Gu W."/>
            <person name="Munk A.C.C."/>
            <person name="Teshima H."/>
            <person name="Xu Y."/>
            <person name="Chain P."/>
            <person name="Chen A."/>
            <person name="Krypides N."/>
            <person name="Mavromatis K."/>
            <person name="Markowitz V."/>
            <person name="Szeto E."/>
            <person name="Ivanova N."/>
            <person name="Mikhailova N."/>
            <person name="Ovchinnikova G."/>
            <person name="Pagani I."/>
            <person name="Pati A."/>
            <person name="Goodwin L."/>
            <person name="Peters L."/>
            <person name="Pitluck S."/>
            <person name="Woyke T."/>
            <person name="Kerfeld C."/>
        </authorList>
    </citation>
    <scope>NUCLEOTIDE SEQUENCE [LARGE SCALE GENOMIC DNA]</scope>
    <source>
        <strain evidence="2 3">PCC 6304</strain>
    </source>
</reference>
<keyword evidence="3" id="KW-1185">Reference proteome</keyword>
<sequence length="159" mass="17790">MEFPTPFYTELTFSLFFNLILRIGAVKRSPGVTYRLQANPVLPSGLNIFFPSTATLSFSNFFQKKTPLLSLAKNPGHAQPFCSTCLTNVMVSCYLQLELSSEKWQFFRDDSDSIADGESPLVPSGKKQRKSRPCPGNLGNNLAPNFVIFCNFFNASMRL</sequence>
<evidence type="ECO:0000313" key="2">
    <source>
        <dbReference type="EMBL" id="AFY84825.1"/>
    </source>
</evidence>
<dbReference type="AlphaFoldDB" id="K9TQK8"/>
<proteinExistence type="predicted"/>
<evidence type="ECO:0000313" key="3">
    <source>
        <dbReference type="Proteomes" id="UP000010367"/>
    </source>
</evidence>
<organism evidence="2 3">
    <name type="scientific">Oscillatoria acuminata PCC 6304</name>
    <dbReference type="NCBI Taxonomy" id="56110"/>
    <lineage>
        <taxon>Bacteria</taxon>
        <taxon>Bacillati</taxon>
        <taxon>Cyanobacteriota</taxon>
        <taxon>Cyanophyceae</taxon>
        <taxon>Oscillatoriophycideae</taxon>
        <taxon>Oscillatoriales</taxon>
        <taxon>Oscillatoriaceae</taxon>
        <taxon>Oscillatoria</taxon>
    </lineage>
</organism>
<protein>
    <submittedName>
        <fullName evidence="2">Uncharacterized protein</fullName>
    </submittedName>
</protein>
<accession>K9TQK8</accession>
<feature type="region of interest" description="Disordered" evidence="1">
    <location>
        <begin position="117"/>
        <end position="136"/>
    </location>
</feature>
<gene>
    <name evidence="2" type="ORF">Oscil6304_5336</name>
</gene>
<dbReference type="EMBL" id="CP003607">
    <property type="protein sequence ID" value="AFY84825.1"/>
    <property type="molecule type" value="Genomic_DNA"/>
</dbReference>
<dbReference type="Proteomes" id="UP000010367">
    <property type="component" value="Chromosome"/>
</dbReference>
<dbReference type="InParanoid" id="K9TQK8"/>
<name>K9TQK8_9CYAN</name>
<dbReference type="KEGG" id="oac:Oscil6304_5336"/>
<dbReference type="HOGENOM" id="CLU_1659001_0_0_3"/>
<evidence type="ECO:0000256" key="1">
    <source>
        <dbReference type="SAM" id="MobiDB-lite"/>
    </source>
</evidence>